<keyword evidence="1" id="KW-0732">Signal</keyword>
<dbReference type="OrthoDB" id="5295747at2759"/>
<proteinExistence type="predicted"/>
<dbReference type="SUPFAM" id="SSF159245">
    <property type="entry name" value="AttH-like"/>
    <property type="match status" value="1"/>
</dbReference>
<organism evidence="2 3">
    <name type="scientific">Aspergillus mulundensis</name>
    <dbReference type="NCBI Taxonomy" id="1810919"/>
    <lineage>
        <taxon>Eukaryota</taxon>
        <taxon>Fungi</taxon>
        <taxon>Dikarya</taxon>
        <taxon>Ascomycota</taxon>
        <taxon>Pezizomycotina</taxon>
        <taxon>Eurotiomycetes</taxon>
        <taxon>Eurotiomycetidae</taxon>
        <taxon>Eurotiales</taxon>
        <taxon>Aspergillaceae</taxon>
        <taxon>Aspergillus</taxon>
        <taxon>Aspergillus subgen. Nidulantes</taxon>
    </lineage>
</organism>
<comment type="caution">
    <text evidence="2">The sequence shown here is derived from an EMBL/GenBank/DDBJ whole genome shotgun (WGS) entry which is preliminary data.</text>
</comment>
<name>A0A3D8RXZ1_9EURO</name>
<reference evidence="2 3" key="1">
    <citation type="journal article" date="2018" name="IMA Fungus">
        <title>IMA Genome-F 9: Draft genome sequence of Annulohypoxylon stygium, Aspergillus mulundensis, Berkeleyomyces basicola (syn. Thielaviopsis basicola), Ceratocystis smalleyi, two Cercospora beticola strains, Coleophoma cylindrospora, Fusarium fracticaudum, Phialophora cf. hyalina, and Morchella septimelata.</title>
        <authorList>
            <person name="Wingfield B.D."/>
            <person name="Bills G.F."/>
            <person name="Dong Y."/>
            <person name="Huang W."/>
            <person name="Nel W.J."/>
            <person name="Swalarsk-Parry B.S."/>
            <person name="Vaghefi N."/>
            <person name="Wilken P.M."/>
            <person name="An Z."/>
            <person name="de Beer Z.W."/>
            <person name="De Vos L."/>
            <person name="Chen L."/>
            <person name="Duong T.A."/>
            <person name="Gao Y."/>
            <person name="Hammerbacher A."/>
            <person name="Kikkert J.R."/>
            <person name="Li Y."/>
            <person name="Li H."/>
            <person name="Li K."/>
            <person name="Li Q."/>
            <person name="Liu X."/>
            <person name="Ma X."/>
            <person name="Naidoo K."/>
            <person name="Pethybridge S.J."/>
            <person name="Sun J."/>
            <person name="Steenkamp E.T."/>
            <person name="van der Nest M.A."/>
            <person name="van Wyk S."/>
            <person name="Wingfield M.J."/>
            <person name="Xiong C."/>
            <person name="Yue Q."/>
            <person name="Zhang X."/>
        </authorList>
    </citation>
    <scope>NUCLEOTIDE SEQUENCE [LARGE SCALE GENOMIC DNA]</scope>
    <source>
        <strain evidence="2 3">DSM 5745</strain>
    </source>
</reference>
<dbReference type="EMBL" id="PVWQ01000006">
    <property type="protein sequence ID" value="RDW78878.1"/>
    <property type="molecule type" value="Genomic_DNA"/>
</dbReference>
<sequence>MRPAVCLVPVALLSSLGAAKGLDRGSPAQVFDSTTAAIKGLPVFYDISDVNLVEADHAFDSFWAVNYIRTTDNRTFFVSANAIIRNGSATQRAGILSLDDPSSLYTKHYQDIGLVREKNGTLDPFNLTMPGGQFGLETLHHHAASSPEALPPMRIFSHLPGTEFDIDLEFKAPVLLNAGLGSWRWAGGIQHQVSLPASRPRGTIIVDNTTLSIDSDKSVTWYDRQWGPTMPDRFTWFGFYLTSAKDGIESYVSIWHWVDDINGNKSFATIQNQAGVSTVLPLLNFQPSKTDIFHSKATGNLYALQYNITLMDGSHIIVKSQLQDQEYVLDDSTVGFFSGYVEVSGDFTGHGTVDIMPSM</sequence>
<protein>
    <recommendedName>
        <fullName evidence="4">AttH domain-containing protein</fullName>
    </recommendedName>
</protein>
<dbReference type="PANTHER" id="PTHR40617:SF1">
    <property type="entry name" value="ATTH DOMAIN-CONTAINING PROTEIN-RELATED"/>
    <property type="match status" value="1"/>
</dbReference>
<evidence type="ECO:0000313" key="3">
    <source>
        <dbReference type="Proteomes" id="UP000256690"/>
    </source>
</evidence>
<gene>
    <name evidence="2" type="ORF">DSM5745_05730</name>
</gene>
<dbReference type="InterPro" id="IPR053112">
    <property type="entry name" value="Fungal_Dehydratase/Hydratase"/>
</dbReference>
<dbReference type="Gene3D" id="2.40.370.10">
    <property type="entry name" value="AttH-like domain"/>
    <property type="match status" value="2"/>
</dbReference>
<dbReference type="InterPro" id="IPR023374">
    <property type="entry name" value="AttH-like_dom_sf"/>
</dbReference>
<dbReference type="GeneID" id="38116100"/>
<evidence type="ECO:0008006" key="4">
    <source>
        <dbReference type="Google" id="ProtNLM"/>
    </source>
</evidence>
<accession>A0A3D8RXZ1</accession>
<keyword evidence="3" id="KW-1185">Reference proteome</keyword>
<dbReference type="Proteomes" id="UP000256690">
    <property type="component" value="Unassembled WGS sequence"/>
</dbReference>
<feature type="signal peptide" evidence="1">
    <location>
        <begin position="1"/>
        <end position="21"/>
    </location>
</feature>
<dbReference type="PANTHER" id="PTHR40617">
    <property type="entry name" value="TERPENE CYCLASE ASQC"/>
    <property type="match status" value="1"/>
</dbReference>
<dbReference type="STRING" id="1810919.A0A3D8RXZ1"/>
<feature type="chain" id="PRO_5017680076" description="AttH domain-containing protein" evidence="1">
    <location>
        <begin position="22"/>
        <end position="359"/>
    </location>
</feature>
<evidence type="ECO:0000313" key="2">
    <source>
        <dbReference type="EMBL" id="RDW78878.1"/>
    </source>
</evidence>
<dbReference type="RefSeq" id="XP_026603578.1">
    <property type="nucleotide sequence ID" value="XM_026747746.1"/>
</dbReference>
<dbReference type="AlphaFoldDB" id="A0A3D8RXZ1"/>
<evidence type="ECO:0000256" key="1">
    <source>
        <dbReference type="SAM" id="SignalP"/>
    </source>
</evidence>